<gene>
    <name evidence="1" type="ORF">AVDCRST_MAG90-284</name>
</gene>
<dbReference type="EMBL" id="CADCUC010000058">
    <property type="protein sequence ID" value="CAA9308616.1"/>
    <property type="molecule type" value="Genomic_DNA"/>
</dbReference>
<proteinExistence type="predicted"/>
<protein>
    <submittedName>
        <fullName evidence="1">Uncharacterized protein</fullName>
    </submittedName>
</protein>
<dbReference type="AlphaFoldDB" id="A0A6J4KL20"/>
<name>A0A6J4KL20_9HYPH</name>
<sequence length="79" mass="8642">MSFAILIENLSGHGAPISKDILAHAIPGADESLELAKRLATSFPEHGFDPQQGSWWFKDDQGLHRLLIAPDAEFAIGHH</sequence>
<organism evidence="1">
    <name type="scientific">uncultured Microvirga sp</name>
    <dbReference type="NCBI Taxonomy" id="412392"/>
    <lineage>
        <taxon>Bacteria</taxon>
        <taxon>Pseudomonadati</taxon>
        <taxon>Pseudomonadota</taxon>
        <taxon>Alphaproteobacteria</taxon>
        <taxon>Hyphomicrobiales</taxon>
        <taxon>Methylobacteriaceae</taxon>
        <taxon>Microvirga</taxon>
        <taxon>environmental samples</taxon>
    </lineage>
</organism>
<evidence type="ECO:0000313" key="1">
    <source>
        <dbReference type="EMBL" id="CAA9308616.1"/>
    </source>
</evidence>
<reference evidence="1" key="1">
    <citation type="submission" date="2020-02" db="EMBL/GenBank/DDBJ databases">
        <authorList>
            <person name="Meier V. D."/>
        </authorList>
    </citation>
    <scope>NUCLEOTIDE SEQUENCE</scope>
    <source>
        <strain evidence="1">AVDCRST_MAG90</strain>
    </source>
</reference>
<accession>A0A6J4KL20</accession>